<evidence type="ECO:0000259" key="5">
    <source>
        <dbReference type="Pfam" id="PF12588"/>
    </source>
</evidence>
<accession>A0A7W8QC02</accession>
<proteinExistence type="predicted"/>
<dbReference type="GO" id="GO:0004609">
    <property type="term" value="F:phosphatidylserine decarboxylase activity"/>
    <property type="evidence" value="ECO:0007669"/>
    <property type="project" value="UniProtKB-EC"/>
</dbReference>
<dbReference type="EC" id="4.1.1.65" evidence="6"/>
<dbReference type="InterPro" id="IPR003817">
    <property type="entry name" value="PS_Dcarbxylase"/>
</dbReference>
<feature type="domain" description="L-tryptophan decarboxylase PsiD-like" evidence="5">
    <location>
        <begin position="49"/>
        <end position="176"/>
    </location>
</feature>
<reference evidence="6 7" key="1">
    <citation type="submission" date="2020-08" db="EMBL/GenBank/DDBJ databases">
        <title>Genomic Encyclopedia of Type Strains, Phase IV (KMG-V): Genome sequencing to study the core and pangenomes of soil and plant-associated prokaryotes.</title>
        <authorList>
            <person name="Whitman W."/>
        </authorList>
    </citation>
    <scope>NUCLEOTIDE SEQUENCE [LARGE SCALE GENOMIC DNA]</scope>
    <source>
        <strain evidence="6 7">JPY158</strain>
    </source>
</reference>
<keyword evidence="3 6" id="KW-0456">Lyase</keyword>
<sequence>MTNDEVASPRTQRRRLGGWLPRDEAHLARYRTALAAKARERARTAPRTRAVAELAALIEGDPVLRMDMTRAIMQAQQAGYVLGYATIDELMTVVDYLMTYAPPFSESDLIHCPLNAVLDWPMCMPSGYALFRDPALNAQLKHVLNCWCGFLSGPHSREHLNTSSPDGWFSPEADKRIGLAQFVCDPEQPYWGFTSWNDFFTRRFRPGMRPVEEPDNDKLVVSPCEATPYNVQHGVKLRDTFWIKSQPYSLEDMLSSRERELARCFEGGSVYQAFLSAFNYHRWHAPVSGVISRAYAADGSYYSTADSEGEDPSGLNDSQGYITALAARAVIVIESDDAAVGQVACVFVGMADVSSCMIEALPGQRVRKGDELGFFQYGGSTCCLVFEPGVIERFVVEPPFGDKQPPIKVNAAVARVGSRNASPSQSNG</sequence>
<dbReference type="Pfam" id="PF02666">
    <property type="entry name" value="PS_Dcarbxylase"/>
    <property type="match status" value="1"/>
</dbReference>
<name>A0A7W8QC02_PARAM</name>
<dbReference type="RefSeq" id="WP_184131754.1">
    <property type="nucleotide sequence ID" value="NZ_JACHDD010000008.1"/>
</dbReference>
<dbReference type="InterPro" id="IPR022237">
    <property type="entry name" value="PsiD-like"/>
</dbReference>
<dbReference type="PANTHER" id="PTHR10067:SF9">
    <property type="entry name" value="PHOSPHATIDYLSERINE DECARBOXYLASE FAMILY PROTEIN (AFU_ORTHOLOGUE AFUA_7G01730)"/>
    <property type="match status" value="1"/>
</dbReference>
<evidence type="ECO:0000256" key="4">
    <source>
        <dbReference type="ARBA" id="ARBA00023317"/>
    </source>
</evidence>
<dbReference type="Proteomes" id="UP000592780">
    <property type="component" value="Unassembled WGS sequence"/>
</dbReference>
<keyword evidence="7" id="KW-1185">Reference proteome</keyword>
<evidence type="ECO:0000313" key="6">
    <source>
        <dbReference type="EMBL" id="MBB5426900.1"/>
    </source>
</evidence>
<evidence type="ECO:0000256" key="1">
    <source>
        <dbReference type="ARBA" id="ARBA00022793"/>
    </source>
</evidence>
<comment type="caution">
    <text evidence="6">The sequence shown here is derived from an EMBL/GenBank/DDBJ whole genome shotgun (WGS) entry which is preliminary data.</text>
</comment>
<gene>
    <name evidence="6" type="ORF">HDG40_005079</name>
</gene>
<dbReference type="Pfam" id="PF12588">
    <property type="entry name" value="PSDC"/>
    <property type="match status" value="1"/>
</dbReference>
<organism evidence="6 7">
    <name type="scientific">Paraburkholderia atlantica</name>
    <dbReference type="NCBI Taxonomy" id="2654982"/>
    <lineage>
        <taxon>Bacteria</taxon>
        <taxon>Pseudomonadati</taxon>
        <taxon>Pseudomonadota</taxon>
        <taxon>Betaproteobacteria</taxon>
        <taxon>Burkholderiales</taxon>
        <taxon>Burkholderiaceae</taxon>
        <taxon>Paraburkholderia</taxon>
    </lineage>
</organism>
<protein>
    <submittedName>
        <fullName evidence="6">Phosphatidylserine decarboxylase</fullName>
        <ecNumber evidence="6">4.1.1.65</ecNumber>
    </submittedName>
</protein>
<evidence type="ECO:0000256" key="3">
    <source>
        <dbReference type="ARBA" id="ARBA00023239"/>
    </source>
</evidence>
<evidence type="ECO:0000256" key="2">
    <source>
        <dbReference type="ARBA" id="ARBA00023145"/>
    </source>
</evidence>
<dbReference type="EMBL" id="JACHDD010000008">
    <property type="protein sequence ID" value="MBB5426900.1"/>
    <property type="molecule type" value="Genomic_DNA"/>
</dbReference>
<keyword evidence="1" id="KW-0210">Decarboxylase</keyword>
<keyword evidence="4" id="KW-0670">Pyruvate</keyword>
<evidence type="ECO:0000313" key="7">
    <source>
        <dbReference type="Proteomes" id="UP000592780"/>
    </source>
</evidence>
<dbReference type="GO" id="GO:0006646">
    <property type="term" value="P:phosphatidylethanolamine biosynthetic process"/>
    <property type="evidence" value="ECO:0007669"/>
    <property type="project" value="TreeGrafter"/>
</dbReference>
<keyword evidence="2" id="KW-0865">Zymogen</keyword>
<dbReference type="AlphaFoldDB" id="A0A7W8QC02"/>
<dbReference type="PANTHER" id="PTHR10067">
    <property type="entry name" value="PHOSPHATIDYLSERINE DECARBOXYLASE"/>
    <property type="match status" value="1"/>
</dbReference>